<feature type="coiled-coil region" evidence="1">
    <location>
        <begin position="211"/>
        <end position="275"/>
    </location>
</feature>
<dbReference type="AlphaFoldDB" id="A0A918Q5R6"/>
<feature type="domain" description="Rad50/SbcC-type AAA" evidence="2">
    <location>
        <begin position="5"/>
        <end position="272"/>
    </location>
</feature>
<accession>A0A918Q5R6</accession>
<keyword evidence="4" id="KW-1185">Reference proteome</keyword>
<name>A0A918Q5R6_9BACT</name>
<protein>
    <submittedName>
        <fullName evidence="3">Nuclease SbcCD subunit C</fullName>
    </submittedName>
</protein>
<gene>
    <name evidence="3" type="primary">sbcC</name>
    <name evidence="3" type="ORF">GCM10007049_29360</name>
</gene>
<feature type="coiled-coil region" evidence="1">
    <location>
        <begin position="812"/>
        <end position="849"/>
    </location>
</feature>
<dbReference type="Proteomes" id="UP000619457">
    <property type="component" value="Unassembled WGS sequence"/>
</dbReference>
<feature type="coiled-coil region" evidence="1">
    <location>
        <begin position="714"/>
        <end position="773"/>
    </location>
</feature>
<sequence>MIPSKLEIEGLYSYKEKQVIDFSQLTAAGLFGIFGAVGSGKSSILEAILLALYGTTERLASKGEKNSMVNLQSQAISVNFEFKAGKNNSGTFKASYLAKRNSKNFDEVRPATHTFYEWQQGNWAPIDRDGEQIIGMKMTHFRQTVIIPQGKFREFIELKPKDRAVMMQELFGLDRFDLSHRTAKLLGITKEHRLRLATQLEALIDIHPESLAEARSALATLNEQKAALSSQIKTQEVALRKAESVKEKAEELQNLKAKKQQLDLLAEQMREKSHTLRIFQKALTHLKPLLDQLHDLESEHEKYKVSVAECERFKENAQLSVEEKLSLYQKKAEEYKSKGDKEARIRDLHHIKSLNQLHTDQQSIHQQLEAAQNHMLGHSQTQQKLETTIEQLEQALDRLQPLSSSEMATLETAVMELRQLGRQIKDSEAKNADYLHQEAQFKEQQRGILQQQGLEAPLFDQSLSQYKDQLSNGEIGRDKLIQQKGLFIYVQALRDGEPCPLCGADHHPDPLAAHFSEESLLEQENLLQGLHQSMDTLRKAQQQYEKLELHLRNIENLQEQSQAEYKRQQARQQEIYSQLQLGTDLDTIINKLEEAKVLANKVTEYDSQLKKAREALKNHLSQNEQQQKLTQELDQRHREYQTRISSKIQEISYPDLLEKYRGQSAEKIDTDIARVREYLEQLEVSVPRALDAYHDAKEKQTTNLANLQTYTGRLKEVKVKLSDLDESIVSALEEQGIKDLDTANRLLQRQAEMEGLEEEIQQYLRVMDLTKSKIEELSAHPDVLAFDPKGYAASLQQYQTIRQDLDQVLSSLSVAEKKVKDITEQLKKKAELTRELNKVEDRETNLKELDRLFHGRGFVKYVSNIYLKELIQTANIRFMKLSKNRLSMEVDESNTFWVQDHLNGGKRRLLKTLSGGQTFQASLCLALALAEKVKSLNRAEQSFFFLDEGFGALDRNSLRTVFETLKALRHEQRIVGIISHVEDLQQEVGVYAQVDLDPEKGSQVSYSY</sequence>
<feature type="coiled-coil region" evidence="1">
    <location>
        <begin position="530"/>
        <end position="571"/>
    </location>
</feature>
<reference evidence="3" key="1">
    <citation type="journal article" date="2014" name="Int. J. Syst. Evol. Microbiol.">
        <title>Complete genome sequence of Corynebacterium casei LMG S-19264T (=DSM 44701T), isolated from a smear-ripened cheese.</title>
        <authorList>
            <consortium name="US DOE Joint Genome Institute (JGI-PGF)"/>
            <person name="Walter F."/>
            <person name="Albersmeier A."/>
            <person name="Kalinowski J."/>
            <person name="Ruckert C."/>
        </authorList>
    </citation>
    <scope>NUCLEOTIDE SEQUENCE</scope>
    <source>
        <strain evidence="3">KCTC 12368</strain>
    </source>
</reference>
<dbReference type="Pfam" id="PF13558">
    <property type="entry name" value="SbcC_Walker_B"/>
    <property type="match status" value="1"/>
</dbReference>
<feature type="coiled-coil region" evidence="1">
    <location>
        <begin position="378"/>
        <end position="437"/>
    </location>
</feature>
<dbReference type="InterPro" id="IPR027417">
    <property type="entry name" value="P-loop_NTPase"/>
</dbReference>
<dbReference type="InterPro" id="IPR038729">
    <property type="entry name" value="Rad50/SbcC_AAA"/>
</dbReference>
<keyword evidence="1" id="KW-0175">Coiled coil</keyword>
<evidence type="ECO:0000313" key="3">
    <source>
        <dbReference type="EMBL" id="GGZ34159.1"/>
    </source>
</evidence>
<feature type="coiled-coil region" evidence="1">
    <location>
        <begin position="595"/>
        <end position="643"/>
    </location>
</feature>
<dbReference type="PANTHER" id="PTHR32114:SF2">
    <property type="entry name" value="ABC TRANSPORTER ABCH.3"/>
    <property type="match status" value="1"/>
</dbReference>
<dbReference type="Gene3D" id="3.40.50.300">
    <property type="entry name" value="P-loop containing nucleotide triphosphate hydrolases"/>
    <property type="match status" value="2"/>
</dbReference>
<evidence type="ECO:0000313" key="4">
    <source>
        <dbReference type="Proteomes" id="UP000619457"/>
    </source>
</evidence>
<dbReference type="PANTHER" id="PTHR32114">
    <property type="entry name" value="ABC TRANSPORTER ABCH.3"/>
    <property type="match status" value="1"/>
</dbReference>
<organism evidence="3 4">
    <name type="scientific">Echinicola pacifica</name>
    <dbReference type="NCBI Taxonomy" id="346377"/>
    <lineage>
        <taxon>Bacteria</taxon>
        <taxon>Pseudomonadati</taxon>
        <taxon>Bacteroidota</taxon>
        <taxon>Cytophagia</taxon>
        <taxon>Cytophagales</taxon>
        <taxon>Cyclobacteriaceae</taxon>
        <taxon>Echinicola</taxon>
    </lineage>
</organism>
<proteinExistence type="predicted"/>
<dbReference type="GO" id="GO:0006302">
    <property type="term" value="P:double-strand break repair"/>
    <property type="evidence" value="ECO:0007669"/>
    <property type="project" value="InterPro"/>
</dbReference>
<dbReference type="Pfam" id="PF13476">
    <property type="entry name" value="AAA_23"/>
    <property type="match status" value="1"/>
</dbReference>
<dbReference type="RefSeq" id="WP_018475288.1">
    <property type="nucleotide sequence ID" value="NZ_BMWX01000005.1"/>
</dbReference>
<evidence type="ECO:0000256" key="1">
    <source>
        <dbReference type="SAM" id="Coils"/>
    </source>
</evidence>
<dbReference type="EMBL" id="BMWX01000005">
    <property type="protein sequence ID" value="GGZ34159.1"/>
    <property type="molecule type" value="Genomic_DNA"/>
</dbReference>
<comment type="caution">
    <text evidence="3">The sequence shown here is derived from an EMBL/GenBank/DDBJ whole genome shotgun (WGS) entry which is preliminary data.</text>
</comment>
<evidence type="ECO:0000259" key="2">
    <source>
        <dbReference type="Pfam" id="PF13476"/>
    </source>
</evidence>
<reference evidence="3" key="2">
    <citation type="submission" date="2020-09" db="EMBL/GenBank/DDBJ databases">
        <authorList>
            <person name="Sun Q."/>
            <person name="Kim S."/>
        </authorList>
    </citation>
    <scope>NUCLEOTIDE SEQUENCE</scope>
    <source>
        <strain evidence="3">KCTC 12368</strain>
    </source>
</reference>
<dbReference type="SUPFAM" id="SSF52540">
    <property type="entry name" value="P-loop containing nucleoside triphosphate hydrolases"/>
    <property type="match status" value="2"/>
</dbReference>
<dbReference type="GO" id="GO:0016887">
    <property type="term" value="F:ATP hydrolysis activity"/>
    <property type="evidence" value="ECO:0007669"/>
    <property type="project" value="InterPro"/>
</dbReference>